<feature type="non-terminal residue" evidence="2">
    <location>
        <position position="1"/>
    </location>
</feature>
<evidence type="ECO:0000313" key="3">
    <source>
        <dbReference type="Proteomes" id="UP000681720"/>
    </source>
</evidence>
<dbReference type="GO" id="GO:0045505">
    <property type="term" value="F:dynein intermediate chain binding"/>
    <property type="evidence" value="ECO:0007669"/>
    <property type="project" value="InterPro"/>
</dbReference>
<evidence type="ECO:0000313" key="2">
    <source>
        <dbReference type="EMBL" id="CAF4381128.1"/>
    </source>
</evidence>
<accession>A0A8S2VNI3</accession>
<dbReference type="GO" id="GO:0051959">
    <property type="term" value="F:dynein light intermediate chain binding"/>
    <property type="evidence" value="ECO:0007669"/>
    <property type="project" value="InterPro"/>
</dbReference>
<dbReference type="PANTHER" id="PTHR10676">
    <property type="entry name" value="DYNEIN HEAVY CHAIN FAMILY PROTEIN"/>
    <property type="match status" value="1"/>
</dbReference>
<dbReference type="InterPro" id="IPR013602">
    <property type="entry name" value="Dynein_heavy_linker"/>
</dbReference>
<protein>
    <recommendedName>
        <fullName evidence="1">Dynein heavy chain linker domain-containing protein</fullName>
    </recommendedName>
</protein>
<dbReference type="Pfam" id="PF08393">
    <property type="entry name" value="DHC_N2"/>
    <property type="match status" value="1"/>
</dbReference>
<feature type="domain" description="Dynein heavy chain linker" evidence="1">
    <location>
        <begin position="1"/>
        <end position="66"/>
    </location>
</feature>
<feature type="non-terminal residue" evidence="2">
    <location>
        <position position="67"/>
    </location>
</feature>
<dbReference type="AlphaFoldDB" id="A0A8S2VNI3"/>
<dbReference type="GO" id="GO:0008569">
    <property type="term" value="F:minus-end-directed microtubule motor activity"/>
    <property type="evidence" value="ECO:0007669"/>
    <property type="project" value="TreeGrafter"/>
</dbReference>
<dbReference type="GO" id="GO:0005868">
    <property type="term" value="C:cytoplasmic dynein complex"/>
    <property type="evidence" value="ECO:0007669"/>
    <property type="project" value="TreeGrafter"/>
</dbReference>
<sequence>MKLSPYFKSFEAETLSWDDKLNRIINIFDIWIDVQRRWVYLEGIFTSSTDIAQLLPNESQKFQSVAN</sequence>
<proteinExistence type="predicted"/>
<reference evidence="2" key="1">
    <citation type="submission" date="2021-02" db="EMBL/GenBank/DDBJ databases">
        <authorList>
            <person name="Nowell W R."/>
        </authorList>
    </citation>
    <scope>NUCLEOTIDE SEQUENCE</scope>
</reference>
<dbReference type="GO" id="GO:0005938">
    <property type="term" value="C:cell cortex"/>
    <property type="evidence" value="ECO:0007669"/>
    <property type="project" value="TreeGrafter"/>
</dbReference>
<dbReference type="GO" id="GO:0008090">
    <property type="term" value="P:retrograde axonal transport"/>
    <property type="evidence" value="ECO:0007669"/>
    <property type="project" value="TreeGrafter"/>
</dbReference>
<dbReference type="GO" id="GO:0007097">
    <property type="term" value="P:nuclear migration"/>
    <property type="evidence" value="ECO:0007669"/>
    <property type="project" value="TreeGrafter"/>
</dbReference>
<organism evidence="2 3">
    <name type="scientific">Rotaria magnacalcarata</name>
    <dbReference type="NCBI Taxonomy" id="392030"/>
    <lineage>
        <taxon>Eukaryota</taxon>
        <taxon>Metazoa</taxon>
        <taxon>Spiralia</taxon>
        <taxon>Gnathifera</taxon>
        <taxon>Rotifera</taxon>
        <taxon>Eurotatoria</taxon>
        <taxon>Bdelloidea</taxon>
        <taxon>Philodinida</taxon>
        <taxon>Philodinidae</taxon>
        <taxon>Rotaria</taxon>
    </lineage>
</organism>
<dbReference type="GO" id="GO:1904115">
    <property type="term" value="C:axon cytoplasm"/>
    <property type="evidence" value="ECO:0007669"/>
    <property type="project" value="GOC"/>
</dbReference>
<gene>
    <name evidence="2" type="ORF">GIL414_LOCUS29291</name>
</gene>
<comment type="caution">
    <text evidence="2">The sequence shown here is derived from an EMBL/GenBank/DDBJ whole genome shotgun (WGS) entry which is preliminary data.</text>
</comment>
<evidence type="ECO:0000259" key="1">
    <source>
        <dbReference type="Pfam" id="PF08393"/>
    </source>
</evidence>
<dbReference type="InterPro" id="IPR026983">
    <property type="entry name" value="DHC"/>
</dbReference>
<dbReference type="GO" id="GO:0005881">
    <property type="term" value="C:cytoplasmic microtubule"/>
    <property type="evidence" value="ECO:0007669"/>
    <property type="project" value="TreeGrafter"/>
</dbReference>
<dbReference type="PANTHER" id="PTHR10676:SF314">
    <property type="entry name" value="CYTOPLASMIC DYNEIN 1 HEAVY CHAIN 1"/>
    <property type="match status" value="1"/>
</dbReference>
<dbReference type="GO" id="GO:0031122">
    <property type="term" value="P:cytoplasmic microtubule organization"/>
    <property type="evidence" value="ECO:0007669"/>
    <property type="project" value="TreeGrafter"/>
</dbReference>
<dbReference type="Proteomes" id="UP000681720">
    <property type="component" value="Unassembled WGS sequence"/>
</dbReference>
<dbReference type="EMBL" id="CAJOBJ010052695">
    <property type="protein sequence ID" value="CAF4381128.1"/>
    <property type="molecule type" value="Genomic_DNA"/>
</dbReference>
<dbReference type="Gene3D" id="1.20.140.100">
    <property type="entry name" value="Dynein heavy chain, N-terminal domain 2"/>
    <property type="match status" value="1"/>
</dbReference>
<dbReference type="InterPro" id="IPR042222">
    <property type="entry name" value="Dynein_2_N"/>
</dbReference>
<name>A0A8S2VNI3_9BILA</name>
<dbReference type="GO" id="GO:0007052">
    <property type="term" value="P:mitotic spindle organization"/>
    <property type="evidence" value="ECO:0007669"/>
    <property type="project" value="TreeGrafter"/>
</dbReference>